<dbReference type="RefSeq" id="WP_251933288.1">
    <property type="nucleotide sequence ID" value="NZ_CP098747.1"/>
</dbReference>
<dbReference type="InterPro" id="IPR004101">
    <property type="entry name" value="Mur_ligase_C"/>
</dbReference>
<keyword evidence="7" id="KW-0460">Magnesium</keyword>
<comment type="function">
    <text evidence="7">Catalyzes the addition of meso-diaminopimelic acid to the nucleotide precursor UDP-N-acetylmuramoyl-L-alanyl-D-glutamate (UMAG) in the biosynthesis of bacterial cell-wall peptidoglycan.</text>
</comment>
<dbReference type="NCBIfam" id="NF001124">
    <property type="entry name" value="PRK00139.1-2"/>
    <property type="match status" value="1"/>
</dbReference>
<feature type="binding site" evidence="7">
    <location>
        <position position="175"/>
    </location>
    <ligand>
        <name>UDP-N-acetyl-alpha-D-muramoyl-L-alanyl-D-glutamate</name>
        <dbReference type="ChEBI" id="CHEBI:83900"/>
    </ligand>
</feature>
<evidence type="ECO:0000313" key="13">
    <source>
        <dbReference type="Proteomes" id="UP001056291"/>
    </source>
</evidence>
<feature type="binding site" evidence="7">
    <location>
        <begin position="148"/>
        <end position="149"/>
    </location>
    <ligand>
        <name>UDP-N-acetyl-alpha-D-muramoyl-L-alanyl-D-glutamate</name>
        <dbReference type="ChEBI" id="CHEBI:83900"/>
    </ligand>
</feature>
<dbReference type="InterPro" id="IPR013221">
    <property type="entry name" value="Mur_ligase_cen"/>
</dbReference>
<evidence type="ECO:0000313" key="12">
    <source>
        <dbReference type="EMBL" id="USG60407.1"/>
    </source>
</evidence>
<comment type="pathway">
    <text evidence="7 8">Cell wall biogenesis; peptidoglycan biosynthesis.</text>
</comment>
<feature type="binding site" evidence="7">
    <location>
        <position position="455"/>
    </location>
    <ligand>
        <name>meso-2,6-diaminopimelate</name>
        <dbReference type="ChEBI" id="CHEBI:57791"/>
    </ligand>
</feature>
<evidence type="ECO:0000256" key="1">
    <source>
        <dbReference type="ARBA" id="ARBA00005898"/>
    </source>
</evidence>
<keyword evidence="7" id="KW-0067">ATP-binding</keyword>
<dbReference type="InterPro" id="IPR000713">
    <property type="entry name" value="Mur_ligase_N"/>
</dbReference>
<evidence type="ECO:0000256" key="6">
    <source>
        <dbReference type="ARBA" id="ARBA00023316"/>
    </source>
</evidence>
<feature type="domain" description="Mur ligase N-terminal catalytic" evidence="9">
    <location>
        <begin position="19"/>
        <end position="94"/>
    </location>
</feature>
<feature type="domain" description="Mur ligase central" evidence="11">
    <location>
        <begin position="104"/>
        <end position="306"/>
    </location>
</feature>
<keyword evidence="3 7" id="KW-0133">Cell shape</keyword>
<feature type="binding site" evidence="7">
    <location>
        <begin position="106"/>
        <end position="112"/>
    </location>
    <ligand>
        <name>ATP</name>
        <dbReference type="ChEBI" id="CHEBI:30616"/>
    </ligand>
</feature>
<proteinExistence type="inferred from homology"/>
<dbReference type="Pfam" id="PF02875">
    <property type="entry name" value="Mur_ligase_C"/>
    <property type="match status" value="1"/>
</dbReference>
<dbReference type="InterPro" id="IPR005761">
    <property type="entry name" value="UDP-N-AcMur-Glu-dNH2Pim_ligase"/>
</dbReference>
<comment type="subcellular location">
    <subcellularLocation>
        <location evidence="7 8">Cytoplasm</location>
    </subcellularLocation>
</comment>
<evidence type="ECO:0000256" key="7">
    <source>
        <dbReference type="HAMAP-Rule" id="MF_00208"/>
    </source>
</evidence>
<dbReference type="InterPro" id="IPR036615">
    <property type="entry name" value="Mur_ligase_C_dom_sf"/>
</dbReference>
<sequence>MRLSELMKGREVPVVHDKHVKGLTADSREVLPGFLFAAFSGASADGRNYIEEATHKGAVAILTDNSYVPEDSSVPCFCEENPRQMLSTLAARFYGAQPETLCAVTGTNGKTSVAFFVRAIWHAIGLEAASVGTLGVVTSEATTKLSYTTPEPVLLHKTLTYLVGHGVTHAVLEASSHGLDQYRLDGTTLKSAGFTNLTRDHLDYHISSEEYLQAKLGLISRVLSPDGTAVLNADSEVFPAFARAAKERSLRMLSYGRSGEDIRLIDITPIQSGQHVKIEIMGDLHEIDLPVTGEFQAMNTLCALGLVIGAGGDPAAAARALPKITNVPGRLELVSILPNNAAVYVDYAHSPDALETVLEAVRVHAKGKIHVVFGCGGDRDKGKRPEMGRIADLFADHVIVTDDNPRNEDPSQIRAEIIVACPQARNIPDRFDAIEHAIDGLNTDDLLVIAGKGHEEGQVIGKETIPFDDKKVAQEIVQKRGGKNVS</sequence>
<dbReference type="Pfam" id="PF08245">
    <property type="entry name" value="Mur_ligase_M"/>
    <property type="match status" value="1"/>
</dbReference>
<dbReference type="PANTHER" id="PTHR23135:SF4">
    <property type="entry name" value="UDP-N-ACETYLMURAMOYL-L-ALANYL-D-GLUTAMATE--2,6-DIAMINOPIMELATE LIGASE MURE HOMOLOG, CHLOROPLASTIC"/>
    <property type="match status" value="1"/>
</dbReference>
<feature type="binding site" evidence="7">
    <location>
        <position position="183"/>
    </location>
    <ligand>
        <name>UDP-N-acetyl-alpha-D-muramoyl-L-alanyl-D-glutamate</name>
        <dbReference type="ChEBI" id="CHEBI:83900"/>
    </ligand>
</feature>
<keyword evidence="2 7" id="KW-0132">Cell division</keyword>
<dbReference type="InterPro" id="IPR036565">
    <property type="entry name" value="Mur-like_cat_sf"/>
</dbReference>
<accession>A0ABY4W3D8</accession>
<keyword evidence="7" id="KW-0547">Nucleotide-binding</keyword>
<dbReference type="EMBL" id="CP098747">
    <property type="protein sequence ID" value="USG60407.1"/>
    <property type="molecule type" value="Genomic_DNA"/>
</dbReference>
<feature type="domain" description="Mur ligase C-terminal" evidence="10">
    <location>
        <begin position="329"/>
        <end position="453"/>
    </location>
</feature>
<evidence type="ECO:0000256" key="4">
    <source>
        <dbReference type="ARBA" id="ARBA00022984"/>
    </source>
</evidence>
<comment type="similarity">
    <text evidence="1 7">Belongs to the MurCDEF family. MurE subfamily.</text>
</comment>
<keyword evidence="7" id="KW-0963">Cytoplasm</keyword>
<keyword evidence="13" id="KW-1185">Reference proteome</keyword>
<evidence type="ECO:0000259" key="10">
    <source>
        <dbReference type="Pfam" id="PF02875"/>
    </source>
</evidence>
<comment type="catalytic activity">
    <reaction evidence="7">
        <text>UDP-N-acetyl-alpha-D-muramoyl-L-alanyl-D-glutamate + meso-2,6-diaminopimelate + ATP = UDP-N-acetyl-alpha-D-muramoyl-L-alanyl-gamma-D-glutamyl-meso-2,6-diaminopimelate + ADP + phosphate + H(+)</text>
        <dbReference type="Rhea" id="RHEA:23676"/>
        <dbReference type="ChEBI" id="CHEBI:15378"/>
        <dbReference type="ChEBI" id="CHEBI:30616"/>
        <dbReference type="ChEBI" id="CHEBI:43474"/>
        <dbReference type="ChEBI" id="CHEBI:57791"/>
        <dbReference type="ChEBI" id="CHEBI:83900"/>
        <dbReference type="ChEBI" id="CHEBI:83905"/>
        <dbReference type="ChEBI" id="CHEBI:456216"/>
        <dbReference type="EC" id="6.3.2.13"/>
    </reaction>
</comment>
<feature type="short sequence motif" description="Meso-diaminopimelate recognition motif" evidence="7">
    <location>
        <begin position="403"/>
        <end position="406"/>
    </location>
</feature>
<evidence type="ECO:0000256" key="2">
    <source>
        <dbReference type="ARBA" id="ARBA00022618"/>
    </source>
</evidence>
<feature type="modified residue" description="N6-carboxylysine" evidence="7">
    <location>
        <position position="215"/>
    </location>
</feature>
<dbReference type="HAMAP" id="MF_00208">
    <property type="entry name" value="MurE"/>
    <property type="match status" value="1"/>
</dbReference>
<feature type="binding site" evidence="7">
    <location>
        <position position="451"/>
    </location>
    <ligand>
        <name>meso-2,6-diaminopimelate</name>
        <dbReference type="ChEBI" id="CHEBI:57791"/>
    </ligand>
</feature>
<evidence type="ECO:0000259" key="9">
    <source>
        <dbReference type="Pfam" id="PF01225"/>
    </source>
</evidence>
<dbReference type="InterPro" id="IPR035911">
    <property type="entry name" value="MurE/MurF_N"/>
</dbReference>
<name>A0ABY4W3D8_9PROT</name>
<evidence type="ECO:0000259" key="11">
    <source>
        <dbReference type="Pfam" id="PF08245"/>
    </source>
</evidence>
<dbReference type="Gene3D" id="3.40.1390.10">
    <property type="entry name" value="MurE/MurF, N-terminal domain"/>
    <property type="match status" value="1"/>
</dbReference>
<reference evidence="12" key="1">
    <citation type="submission" date="2022-06" db="EMBL/GenBank/DDBJ databases">
        <title>Sneathiella actinostolidae sp. nov., isolated from a sea anemonein the Western Pacific Ocean.</title>
        <authorList>
            <person name="Wei M.J."/>
        </authorList>
    </citation>
    <scope>NUCLEOTIDE SEQUENCE</scope>
    <source>
        <strain evidence="12">PHK-P5</strain>
    </source>
</reference>
<dbReference type="SUPFAM" id="SSF63418">
    <property type="entry name" value="MurE/MurF N-terminal domain"/>
    <property type="match status" value="1"/>
</dbReference>
<gene>
    <name evidence="7" type="primary">murE</name>
    <name evidence="12" type="ORF">NBZ79_14640</name>
</gene>
<feature type="binding site" evidence="7">
    <location>
        <position position="379"/>
    </location>
    <ligand>
        <name>meso-2,6-diaminopimelate</name>
        <dbReference type="ChEBI" id="CHEBI:57791"/>
    </ligand>
</feature>
<dbReference type="PANTHER" id="PTHR23135">
    <property type="entry name" value="MUR LIGASE FAMILY MEMBER"/>
    <property type="match status" value="1"/>
</dbReference>
<dbReference type="Gene3D" id="3.90.190.20">
    <property type="entry name" value="Mur ligase, C-terminal domain"/>
    <property type="match status" value="1"/>
</dbReference>
<dbReference type="Gene3D" id="3.40.1190.10">
    <property type="entry name" value="Mur-like, catalytic domain"/>
    <property type="match status" value="1"/>
</dbReference>
<dbReference type="NCBIfam" id="NF001126">
    <property type="entry name" value="PRK00139.1-4"/>
    <property type="match status" value="1"/>
</dbReference>
<keyword evidence="7 12" id="KW-0436">Ligase</keyword>
<feature type="binding site" evidence="7">
    <location>
        <position position="27"/>
    </location>
    <ligand>
        <name>UDP-N-acetyl-alpha-D-muramoyl-L-alanyl-D-glutamate</name>
        <dbReference type="ChEBI" id="CHEBI:83900"/>
    </ligand>
</feature>
<evidence type="ECO:0000256" key="8">
    <source>
        <dbReference type="RuleBase" id="RU004135"/>
    </source>
</evidence>
<dbReference type="NCBIfam" id="TIGR01085">
    <property type="entry name" value="murE"/>
    <property type="match status" value="1"/>
</dbReference>
<evidence type="ECO:0000256" key="5">
    <source>
        <dbReference type="ARBA" id="ARBA00023306"/>
    </source>
</evidence>
<dbReference type="EC" id="6.3.2.13" evidence="7"/>
<comment type="caution">
    <text evidence="7">Lacks conserved residue(s) required for the propagation of feature annotation.</text>
</comment>
<organism evidence="12 13">
    <name type="scientific">Sneathiella marina</name>
    <dbReference type="NCBI Taxonomy" id="2950108"/>
    <lineage>
        <taxon>Bacteria</taxon>
        <taxon>Pseudomonadati</taxon>
        <taxon>Pseudomonadota</taxon>
        <taxon>Alphaproteobacteria</taxon>
        <taxon>Sneathiellales</taxon>
        <taxon>Sneathiellaceae</taxon>
        <taxon>Sneathiella</taxon>
    </lineage>
</organism>
<comment type="PTM">
    <text evidence="7">Carboxylation is probably crucial for Mg(2+) binding and, consequently, for the gamma-phosphate positioning of ATP.</text>
</comment>
<comment type="cofactor">
    <cofactor evidence="7">
        <name>Mg(2+)</name>
        <dbReference type="ChEBI" id="CHEBI:18420"/>
    </cofactor>
</comment>
<feature type="binding site" evidence="7">
    <location>
        <begin position="403"/>
        <end position="406"/>
    </location>
    <ligand>
        <name>meso-2,6-diaminopimelate</name>
        <dbReference type="ChEBI" id="CHEBI:57791"/>
    </ligand>
</feature>
<keyword evidence="4 7" id="KW-0573">Peptidoglycan synthesis</keyword>
<dbReference type="Pfam" id="PF01225">
    <property type="entry name" value="Mur_ligase"/>
    <property type="match status" value="1"/>
</dbReference>
<protein>
    <recommendedName>
        <fullName evidence="7">UDP-N-acetylmuramoyl-L-alanyl-D-glutamate--2,6-diaminopimelate ligase</fullName>
        <ecNumber evidence="7">6.3.2.13</ecNumber>
    </recommendedName>
    <alternativeName>
        <fullName evidence="7">Meso-A2pm-adding enzyme</fullName>
    </alternativeName>
    <alternativeName>
        <fullName evidence="7">Meso-diaminopimelate-adding enzyme</fullName>
    </alternativeName>
    <alternativeName>
        <fullName evidence="7">UDP-MurNAc-L-Ala-D-Glu:meso-diaminopimelate ligase</fullName>
    </alternativeName>
    <alternativeName>
        <fullName evidence="7">UDP-MurNAc-tripeptide synthetase</fullName>
    </alternativeName>
    <alternativeName>
        <fullName evidence="7">UDP-N-acetylmuramyl-tripeptide synthetase</fullName>
    </alternativeName>
</protein>
<dbReference type="Proteomes" id="UP001056291">
    <property type="component" value="Chromosome"/>
</dbReference>
<keyword evidence="5 7" id="KW-0131">Cell cycle</keyword>
<evidence type="ECO:0000256" key="3">
    <source>
        <dbReference type="ARBA" id="ARBA00022960"/>
    </source>
</evidence>
<keyword evidence="6 7" id="KW-0961">Cell wall biogenesis/degradation</keyword>
<dbReference type="SUPFAM" id="SSF53244">
    <property type="entry name" value="MurD-like peptide ligases, peptide-binding domain"/>
    <property type="match status" value="1"/>
</dbReference>
<dbReference type="SUPFAM" id="SSF53623">
    <property type="entry name" value="MurD-like peptide ligases, catalytic domain"/>
    <property type="match status" value="1"/>
</dbReference>
<feature type="binding site" evidence="7">
    <location>
        <position position="181"/>
    </location>
    <ligand>
        <name>UDP-N-acetyl-alpha-D-muramoyl-L-alanyl-D-glutamate</name>
        <dbReference type="ChEBI" id="CHEBI:83900"/>
    </ligand>
</feature>
<dbReference type="GO" id="GO:0008765">
    <property type="term" value="F:UDP-N-acetylmuramoylalanyl-D-glutamate-2,6-diaminopimelate ligase activity"/>
    <property type="evidence" value="ECO:0007669"/>
    <property type="project" value="UniProtKB-EC"/>
</dbReference>